<dbReference type="SUPFAM" id="SSF56281">
    <property type="entry name" value="Metallo-hydrolase/oxidoreductase"/>
    <property type="match status" value="1"/>
</dbReference>
<dbReference type="EMBL" id="DRYK01000078">
    <property type="protein sequence ID" value="HHP68308.1"/>
    <property type="molecule type" value="Genomic_DNA"/>
</dbReference>
<keyword evidence="1 2" id="KW-0378">Hydrolase</keyword>
<dbReference type="SMART" id="SM00849">
    <property type="entry name" value="Lactamase_B"/>
    <property type="match status" value="1"/>
</dbReference>
<dbReference type="GO" id="GO:0016787">
    <property type="term" value="F:hydrolase activity"/>
    <property type="evidence" value="ECO:0007669"/>
    <property type="project" value="UniProtKB-UniRule"/>
</dbReference>
<organism evidence="4">
    <name type="scientific">Thermogladius calderae</name>
    <dbReference type="NCBI Taxonomy" id="1200300"/>
    <lineage>
        <taxon>Archaea</taxon>
        <taxon>Thermoproteota</taxon>
        <taxon>Thermoprotei</taxon>
        <taxon>Desulfurococcales</taxon>
        <taxon>Desulfurococcaceae</taxon>
        <taxon>Thermogladius</taxon>
    </lineage>
</organism>
<dbReference type="AlphaFoldDB" id="A0A7J3XZX5"/>
<protein>
    <recommendedName>
        <fullName evidence="2">UPF0173 metal-dependent hydrolase ENM60_05960</fullName>
    </recommendedName>
</protein>
<dbReference type="Pfam" id="PF12706">
    <property type="entry name" value="Lactamase_B_2"/>
    <property type="match status" value="1"/>
</dbReference>
<dbReference type="HAMAP" id="MF_00457">
    <property type="entry name" value="UPF0173"/>
    <property type="match status" value="1"/>
</dbReference>
<evidence type="ECO:0000313" key="4">
    <source>
        <dbReference type="EMBL" id="HHP68308.1"/>
    </source>
</evidence>
<dbReference type="PANTHER" id="PTHR43546:SF3">
    <property type="entry name" value="UPF0173 METAL-DEPENDENT HYDROLASE MJ1163"/>
    <property type="match status" value="1"/>
</dbReference>
<accession>A0A7J3XZX5</accession>
<dbReference type="PANTHER" id="PTHR43546">
    <property type="entry name" value="UPF0173 METAL-DEPENDENT HYDROLASE MJ1163-RELATED"/>
    <property type="match status" value="1"/>
</dbReference>
<sequence length="228" mass="24913">MARVKYLGHSAFEITLRGFDGRDKTILVDPWIDNPLSPVKLSYFQGRRVDYILVTHDHADHLGNAFDIAKLTNATIIGVFELAEEAGRMGLKSIGGNIGGSLNVGDLEIVMTPATHSSFKGAPLGFVVRGLDASFYHAGDTGLFGEMSLIGELYSPEIAMLPIGGHFTMGVKEAVKAVEMIRPRVVIPMHYNTFPQIKADPLKFKELVESLTSSRVVVLKPGEDLQYP</sequence>
<dbReference type="InterPro" id="IPR022877">
    <property type="entry name" value="UPF0173"/>
</dbReference>
<reference evidence="4" key="1">
    <citation type="journal article" date="2020" name="mSystems">
        <title>Genome- and Community-Level Interaction Insights into Carbon Utilization and Element Cycling Functions of Hydrothermarchaeota in Hydrothermal Sediment.</title>
        <authorList>
            <person name="Zhou Z."/>
            <person name="Liu Y."/>
            <person name="Xu W."/>
            <person name="Pan J."/>
            <person name="Luo Z.H."/>
            <person name="Li M."/>
        </authorList>
    </citation>
    <scope>NUCLEOTIDE SEQUENCE [LARGE SCALE GENOMIC DNA]</scope>
    <source>
        <strain evidence="4">SpSt-110</strain>
    </source>
</reference>
<dbReference type="NCBIfam" id="NF001911">
    <property type="entry name" value="PRK00685.1"/>
    <property type="match status" value="1"/>
</dbReference>
<evidence type="ECO:0000256" key="1">
    <source>
        <dbReference type="ARBA" id="ARBA00022801"/>
    </source>
</evidence>
<dbReference type="InterPro" id="IPR050114">
    <property type="entry name" value="UPF0173_UPF0282_UlaG_hydrolase"/>
</dbReference>
<evidence type="ECO:0000256" key="2">
    <source>
        <dbReference type="HAMAP-Rule" id="MF_00457"/>
    </source>
</evidence>
<comment type="caution">
    <text evidence="4">The sequence shown here is derived from an EMBL/GenBank/DDBJ whole genome shotgun (WGS) entry which is preliminary data.</text>
</comment>
<dbReference type="InterPro" id="IPR036866">
    <property type="entry name" value="RibonucZ/Hydroxyglut_hydro"/>
</dbReference>
<feature type="domain" description="Metallo-beta-lactamase" evidence="3">
    <location>
        <begin position="8"/>
        <end position="190"/>
    </location>
</feature>
<proteinExistence type="inferred from homology"/>
<dbReference type="InterPro" id="IPR001279">
    <property type="entry name" value="Metallo-B-lactamas"/>
</dbReference>
<evidence type="ECO:0000259" key="3">
    <source>
        <dbReference type="SMART" id="SM00849"/>
    </source>
</evidence>
<gene>
    <name evidence="4" type="ORF">ENM60_05960</name>
</gene>
<dbReference type="Gene3D" id="3.60.15.10">
    <property type="entry name" value="Ribonuclease Z/Hydroxyacylglutathione hydrolase-like"/>
    <property type="match status" value="1"/>
</dbReference>
<comment type="similarity">
    <text evidence="2">Belongs to the UPF0173 family.</text>
</comment>
<name>A0A7J3XZX5_9CREN</name>